<dbReference type="InterPro" id="IPR007110">
    <property type="entry name" value="Ig-like_dom"/>
</dbReference>
<feature type="transmembrane region" description="Helical" evidence="6">
    <location>
        <begin position="208"/>
        <end position="229"/>
    </location>
</feature>
<dbReference type="SUPFAM" id="SSF48726">
    <property type="entry name" value="Immunoglobulin"/>
    <property type="match status" value="1"/>
</dbReference>
<keyword evidence="4" id="KW-0325">Glycoprotein</keyword>
<reference evidence="9" key="3">
    <citation type="submission" date="2025-09" db="UniProtKB">
        <authorList>
            <consortium name="Ensembl"/>
        </authorList>
    </citation>
    <scope>IDENTIFICATION</scope>
</reference>
<keyword evidence="2 7" id="KW-0732">Signal</keyword>
<feature type="compositionally biased region" description="Polar residues" evidence="5">
    <location>
        <begin position="706"/>
        <end position="715"/>
    </location>
</feature>
<feature type="signal peptide" evidence="7">
    <location>
        <begin position="1"/>
        <end position="23"/>
    </location>
</feature>
<organism evidence="9 10">
    <name type="scientific">Hucho hucho</name>
    <name type="common">huchen</name>
    <dbReference type="NCBI Taxonomy" id="62062"/>
    <lineage>
        <taxon>Eukaryota</taxon>
        <taxon>Metazoa</taxon>
        <taxon>Chordata</taxon>
        <taxon>Craniata</taxon>
        <taxon>Vertebrata</taxon>
        <taxon>Euteleostomi</taxon>
        <taxon>Actinopterygii</taxon>
        <taxon>Neopterygii</taxon>
        <taxon>Teleostei</taxon>
        <taxon>Protacanthopterygii</taxon>
        <taxon>Salmoniformes</taxon>
        <taxon>Salmonidae</taxon>
        <taxon>Salmoninae</taxon>
        <taxon>Hucho</taxon>
    </lineage>
</organism>
<feature type="compositionally biased region" description="Polar residues" evidence="5">
    <location>
        <begin position="449"/>
        <end position="477"/>
    </location>
</feature>
<feature type="compositionally biased region" description="Low complexity" evidence="5">
    <location>
        <begin position="590"/>
        <end position="600"/>
    </location>
</feature>
<keyword evidence="3 6" id="KW-0472">Membrane</keyword>
<evidence type="ECO:0000256" key="1">
    <source>
        <dbReference type="ARBA" id="ARBA00004370"/>
    </source>
</evidence>
<dbReference type="AlphaFoldDB" id="A0A4W5RNZ5"/>
<sequence>MAVRVFGNGIIPFLAYFLVEVTGEQQYGGLGGEITLTPKVYGQPEDILWKHNGNKVVEFDGSQNVEYGRYKDRTILVWDSGALTIKGLTDADSGPYELEAVVKGKLQYSQHEVGVIDDVAQPSVTCVVNNTTPENMDRTLLCSADLQPLTQFIWRSPGGSESPGTELFIPGGENQESVYTCVVKNPVSERTAEFTLNDCYTEKGSSTVLVVCLSLFVILLLIVLVGGILNWKAKKDDRHLPGSTERKSDVKRQPEEGNVKRIREFFENKARQSSERNENYNPPCRQTDSHPNTETVSETESVQDQDEQATTPLLNKSGAMLPHSVDTHAALVQKGKKLDSYEHQDPQREDKVKCGSDLEIGVGEQEKNLSTMANTLFHGAKDFDDEERFYRAQDNNAQATNERKVLTLQTTATPDRVWIPTPLLPEPSQAQLDPELSGLKQENKPDLDQTGQDTATSTLESNQGNRQDPSPEESNQGNKKHPSTEESKLGSEQDHSAEESNQGNKQGPSTVESNQGEKQGPSAEESNQGNKQGPSTEESKQEREQAPSTVESNQGNKQGPSVEESNQGKKKDSSTEESNQGSQQDHLSEESNQGSQQGSSADESNQGYKQGFLAEESNQEENLGPSAEESNQGYEQGPLAEESNQGEKQGPSAVESNQGNKQGPSTEESKQEREQAPSTVESNQGNKQGPSAEESNQGKKKDSSTEDSNQGSQQDHLSEESNQGSQQGSSAVESNQGYEQGPLAEESNQGEKQGPLAEESNQGEKQGPSAVESNQ</sequence>
<evidence type="ECO:0000313" key="9">
    <source>
        <dbReference type="Ensembl" id="ENSHHUP00000086169.1"/>
    </source>
</evidence>
<dbReference type="Ensembl" id="ENSHHUT00000088861.1">
    <property type="protein sequence ID" value="ENSHHUP00000086169.1"/>
    <property type="gene ID" value="ENSHHUG00000049896.1"/>
</dbReference>
<evidence type="ECO:0000313" key="10">
    <source>
        <dbReference type="Proteomes" id="UP000314982"/>
    </source>
</evidence>
<dbReference type="Gene3D" id="2.60.40.10">
    <property type="entry name" value="Immunoglobulins"/>
    <property type="match status" value="2"/>
</dbReference>
<evidence type="ECO:0000256" key="5">
    <source>
        <dbReference type="SAM" id="MobiDB-lite"/>
    </source>
</evidence>
<feature type="compositionally biased region" description="Basic and acidic residues" evidence="5">
    <location>
        <begin position="482"/>
        <end position="498"/>
    </location>
</feature>
<feature type="chain" id="PRO_5021426213" description="Ig-like domain-containing protein" evidence="7">
    <location>
        <begin position="24"/>
        <end position="775"/>
    </location>
</feature>
<evidence type="ECO:0000256" key="6">
    <source>
        <dbReference type="SAM" id="Phobius"/>
    </source>
</evidence>
<name>A0A4W5RNZ5_9TELE</name>
<dbReference type="InterPro" id="IPR013783">
    <property type="entry name" value="Ig-like_fold"/>
</dbReference>
<evidence type="ECO:0000256" key="2">
    <source>
        <dbReference type="ARBA" id="ARBA00022729"/>
    </source>
</evidence>
<dbReference type="PANTHER" id="PTHR12080">
    <property type="entry name" value="SIGNALING LYMPHOCYTIC ACTIVATION MOLECULE"/>
    <property type="match status" value="1"/>
</dbReference>
<comment type="subcellular location">
    <subcellularLocation>
        <location evidence="1">Membrane</location>
    </subcellularLocation>
</comment>
<feature type="compositionally biased region" description="Polar residues" evidence="5">
    <location>
        <begin position="524"/>
        <end position="536"/>
    </location>
</feature>
<dbReference type="PANTHER" id="PTHR12080:SF134">
    <property type="entry name" value="CD48 ANTIGEN"/>
    <property type="match status" value="1"/>
</dbReference>
<proteinExistence type="predicted"/>
<evidence type="ECO:0000256" key="7">
    <source>
        <dbReference type="SAM" id="SignalP"/>
    </source>
</evidence>
<keyword evidence="6" id="KW-1133">Transmembrane helix</keyword>
<feature type="region of interest" description="Disordered" evidence="5">
    <location>
        <begin position="236"/>
        <end position="309"/>
    </location>
</feature>
<protein>
    <recommendedName>
        <fullName evidence="8">Ig-like domain-containing protein</fullName>
    </recommendedName>
</protein>
<evidence type="ECO:0000259" key="8">
    <source>
        <dbReference type="PROSITE" id="PS50835"/>
    </source>
</evidence>
<dbReference type="GeneTree" id="ENSGT01140000282724"/>
<feature type="domain" description="Ig-like" evidence="8">
    <location>
        <begin position="122"/>
        <end position="197"/>
    </location>
</feature>
<evidence type="ECO:0000256" key="4">
    <source>
        <dbReference type="ARBA" id="ARBA00023180"/>
    </source>
</evidence>
<dbReference type="GO" id="GO:0016020">
    <property type="term" value="C:membrane"/>
    <property type="evidence" value="ECO:0007669"/>
    <property type="project" value="UniProtKB-SubCell"/>
</dbReference>
<reference evidence="10" key="1">
    <citation type="submission" date="2018-06" db="EMBL/GenBank/DDBJ databases">
        <title>Genome assembly of Danube salmon.</title>
        <authorList>
            <person name="Macqueen D.J."/>
            <person name="Gundappa M.K."/>
        </authorList>
    </citation>
    <scope>NUCLEOTIDE SEQUENCE [LARGE SCALE GENOMIC DNA]</scope>
</reference>
<feature type="region of interest" description="Disordered" evidence="5">
    <location>
        <begin position="417"/>
        <end position="775"/>
    </location>
</feature>
<dbReference type="PROSITE" id="PS50835">
    <property type="entry name" value="IG_LIKE"/>
    <property type="match status" value="1"/>
</dbReference>
<feature type="compositionally biased region" description="Polar residues" evidence="5">
    <location>
        <begin position="546"/>
        <end position="565"/>
    </location>
</feature>
<feature type="compositionally biased region" description="Polar residues" evidence="5">
    <location>
        <begin position="284"/>
        <end position="300"/>
    </location>
</feature>
<feature type="compositionally biased region" description="Polar residues" evidence="5">
    <location>
        <begin position="654"/>
        <end position="666"/>
    </location>
</feature>
<accession>A0A4W5RNZ5</accession>
<evidence type="ECO:0000256" key="3">
    <source>
        <dbReference type="ARBA" id="ARBA00023136"/>
    </source>
</evidence>
<dbReference type="InterPro" id="IPR015631">
    <property type="entry name" value="CD2/SLAM_rcpt"/>
</dbReference>
<feature type="compositionally biased region" description="Basic and acidic residues" evidence="5">
    <location>
        <begin position="236"/>
        <end position="278"/>
    </location>
</feature>
<feature type="compositionally biased region" description="Polar residues" evidence="5">
    <location>
        <begin position="576"/>
        <end position="585"/>
    </location>
</feature>
<dbReference type="InterPro" id="IPR036179">
    <property type="entry name" value="Ig-like_dom_sf"/>
</dbReference>
<keyword evidence="10" id="KW-1185">Reference proteome</keyword>
<keyword evidence="6" id="KW-0812">Transmembrane</keyword>
<dbReference type="STRING" id="62062.ENSHHUP00000086169"/>
<feature type="compositionally biased region" description="Low complexity" evidence="5">
    <location>
        <begin position="720"/>
        <end position="730"/>
    </location>
</feature>
<reference evidence="9" key="2">
    <citation type="submission" date="2025-08" db="UniProtKB">
        <authorList>
            <consortium name="Ensembl"/>
        </authorList>
    </citation>
    <scope>IDENTIFICATION</scope>
</reference>
<feature type="compositionally biased region" description="Polar residues" evidence="5">
    <location>
        <begin position="499"/>
        <end position="517"/>
    </location>
</feature>
<feature type="compositionally biased region" description="Polar residues" evidence="5">
    <location>
        <begin position="676"/>
        <end position="695"/>
    </location>
</feature>
<dbReference type="Proteomes" id="UP000314982">
    <property type="component" value="Unassembled WGS sequence"/>
</dbReference>